<dbReference type="EMBL" id="JAUKUD010000001">
    <property type="protein sequence ID" value="KAK0754669.1"/>
    <property type="molecule type" value="Genomic_DNA"/>
</dbReference>
<organism evidence="7 8">
    <name type="scientific">Schizothecium vesticola</name>
    <dbReference type="NCBI Taxonomy" id="314040"/>
    <lineage>
        <taxon>Eukaryota</taxon>
        <taxon>Fungi</taxon>
        <taxon>Dikarya</taxon>
        <taxon>Ascomycota</taxon>
        <taxon>Pezizomycotina</taxon>
        <taxon>Sordariomycetes</taxon>
        <taxon>Sordariomycetidae</taxon>
        <taxon>Sordariales</taxon>
        <taxon>Schizotheciaceae</taxon>
        <taxon>Schizothecium</taxon>
    </lineage>
</organism>
<feature type="compositionally biased region" description="Acidic residues" evidence="5">
    <location>
        <begin position="842"/>
        <end position="872"/>
    </location>
</feature>
<feature type="region of interest" description="Disordered" evidence="5">
    <location>
        <begin position="706"/>
        <end position="726"/>
    </location>
</feature>
<keyword evidence="8" id="KW-1185">Reference proteome</keyword>
<dbReference type="CDD" id="cd14947">
    <property type="entry name" value="NBR1_like"/>
    <property type="match status" value="1"/>
</dbReference>
<dbReference type="Proteomes" id="UP001172155">
    <property type="component" value="Unassembled WGS sequence"/>
</dbReference>
<dbReference type="SMART" id="SM00291">
    <property type="entry name" value="ZnF_ZZ"/>
    <property type="match status" value="4"/>
</dbReference>
<dbReference type="InterPro" id="IPR043145">
    <property type="entry name" value="Znf_ZZ_sf"/>
</dbReference>
<feature type="domain" description="ZZ-type" evidence="6">
    <location>
        <begin position="351"/>
        <end position="405"/>
    </location>
</feature>
<keyword evidence="2 4" id="KW-0863">Zinc-finger</keyword>
<feature type="region of interest" description="Disordered" evidence="5">
    <location>
        <begin position="820"/>
        <end position="879"/>
    </location>
</feature>
<dbReference type="InterPro" id="IPR000433">
    <property type="entry name" value="Znf_ZZ"/>
</dbReference>
<dbReference type="InterPro" id="IPR041981">
    <property type="entry name" value="ZZZ3_ZZ"/>
</dbReference>
<keyword evidence="3" id="KW-0862">Zinc</keyword>
<evidence type="ECO:0000256" key="1">
    <source>
        <dbReference type="ARBA" id="ARBA00022723"/>
    </source>
</evidence>
<evidence type="ECO:0000259" key="6">
    <source>
        <dbReference type="PROSITE" id="PS50135"/>
    </source>
</evidence>
<dbReference type="PROSITE" id="PS50135">
    <property type="entry name" value="ZF_ZZ_2"/>
    <property type="match status" value="1"/>
</dbReference>
<comment type="caution">
    <text evidence="7">The sequence shown here is derived from an EMBL/GenBank/DDBJ whole genome shotgun (WGS) entry which is preliminary data.</text>
</comment>
<dbReference type="Pfam" id="PF00569">
    <property type="entry name" value="ZZ"/>
    <property type="match status" value="3"/>
</dbReference>
<dbReference type="GO" id="GO:0008270">
    <property type="term" value="F:zinc ion binding"/>
    <property type="evidence" value="ECO:0007669"/>
    <property type="project" value="UniProtKB-KW"/>
</dbReference>
<feature type="region of interest" description="Disordered" evidence="5">
    <location>
        <begin position="99"/>
        <end position="134"/>
    </location>
</feature>
<keyword evidence="1" id="KW-0479">Metal-binding</keyword>
<dbReference type="SUPFAM" id="SSF57850">
    <property type="entry name" value="RING/U-box"/>
    <property type="match status" value="4"/>
</dbReference>
<dbReference type="CDD" id="cd02341">
    <property type="entry name" value="ZZ_ZZZ3"/>
    <property type="match status" value="1"/>
</dbReference>
<sequence>MATATLTNGDMPVTIKLNVDGTSRRLKLPLRDLTREILEPKLRHFLELPEEVDALFERYSDSAGAYIVLDRANVSVYKQLGRAAKAKAKLKIRVTIRRPVAEEPTHGPKPASVEDAAEEEVSPENTEVAEPLPTAERPLASPALQTANLPSLINEAEDRQVKSLAALESTLEAIQFSIAAATAAAASAPANKIAVANIDSAVALSTSSAHTASRAVSTISGRTARTTFAVCCNSCDSTIPEVHYHCSTCDDGDFDLCQECVDQGITCYGKDHWLIKRFVKNGQITNSTTERIAPKVKAESPKAEEPALVPQAVPQVAPQAAPQDASELAPYVRYSTPPNRVVPVFEDFLYSSIRTCNCCVQELSEANFVHCTTCEDYDLCRPCFAKNRHGHHPKHGFVPAVEGTRLENEVSRRLSPGRGQDHNAICDGCDGEIRGIRHKCLDCPDWDYCSTCIPSAPFIHPHHRFVPVYEKLEPASHSQIRALERATHHGICCDGPLCSNSRTTSMYIVGDRYKCAICDDTDFCANCEASPNNSHNATHPLIKFKTSVRHVNITTSVEHKNGRTMPIMGDRLRFPPNPPAMMSDKFRQSSVQTVVDVKPSAPVAETKTDLPPTIPEKIPQDLIQPKVKLEENQSSPVTLEKVAQKQDLIATFVRDTVPDNTVLGTDHVFEQTWVLRNDGTIPWPAGCSVKHVGGDYMGHLDANRPAATHELESSSESTSSRVPVAPGEEHSFSVLLRTPQRAGRVVSNWRLTTMDGHKFGHRLWCDVLVRNVKPSVSAEPEQVRSEPDVPPQADTVEASIPVKEEQTELQQSQMIFPKLEKESPEASIHESAVADASAKGEEEYDGLSEDSWVEDDSFLTDEEYDILDASDEESQHNPQ</sequence>
<proteinExistence type="predicted"/>
<feature type="region of interest" description="Disordered" evidence="5">
    <location>
        <begin position="775"/>
        <end position="794"/>
    </location>
</feature>
<dbReference type="CDD" id="cd02249">
    <property type="entry name" value="ZZ"/>
    <property type="match status" value="1"/>
</dbReference>
<gene>
    <name evidence="7" type="ORF">B0T18DRAFT_425020</name>
</gene>
<evidence type="ECO:0000256" key="3">
    <source>
        <dbReference type="ARBA" id="ARBA00022833"/>
    </source>
</evidence>
<dbReference type="Pfam" id="PF16158">
    <property type="entry name" value="N_BRCA1_IG"/>
    <property type="match status" value="1"/>
</dbReference>
<evidence type="ECO:0000256" key="4">
    <source>
        <dbReference type="PROSITE-ProRule" id="PRU00228"/>
    </source>
</evidence>
<dbReference type="PANTHER" id="PTHR20930:SF0">
    <property type="entry name" value="PROTEIN ILRUN"/>
    <property type="match status" value="1"/>
</dbReference>
<name>A0AA40FBD2_9PEZI</name>
<dbReference type="Gene3D" id="2.60.40.10">
    <property type="entry name" value="Immunoglobulins"/>
    <property type="match status" value="1"/>
</dbReference>
<evidence type="ECO:0000256" key="2">
    <source>
        <dbReference type="ARBA" id="ARBA00022771"/>
    </source>
</evidence>
<dbReference type="PANTHER" id="PTHR20930">
    <property type="entry name" value="OVARIAN CARCINOMA ANTIGEN CA125-RELATED"/>
    <property type="match status" value="1"/>
</dbReference>
<evidence type="ECO:0000313" key="8">
    <source>
        <dbReference type="Proteomes" id="UP001172155"/>
    </source>
</evidence>
<protein>
    <recommendedName>
        <fullName evidence="6">ZZ-type domain-containing protein</fullName>
    </recommendedName>
</protein>
<evidence type="ECO:0000256" key="5">
    <source>
        <dbReference type="SAM" id="MobiDB-lite"/>
    </source>
</evidence>
<dbReference type="CDD" id="cd02340">
    <property type="entry name" value="ZZ_NBR1_like"/>
    <property type="match status" value="1"/>
</dbReference>
<evidence type="ECO:0000313" key="7">
    <source>
        <dbReference type="EMBL" id="KAK0754669.1"/>
    </source>
</evidence>
<dbReference type="InterPro" id="IPR032350">
    <property type="entry name" value="Nbr1_FW"/>
</dbReference>
<dbReference type="InterPro" id="IPR013783">
    <property type="entry name" value="Ig-like_fold"/>
</dbReference>
<accession>A0AA40FBD2</accession>
<reference evidence="7" key="1">
    <citation type="submission" date="2023-06" db="EMBL/GenBank/DDBJ databases">
        <title>Genome-scale phylogeny and comparative genomics of the fungal order Sordariales.</title>
        <authorList>
            <consortium name="Lawrence Berkeley National Laboratory"/>
            <person name="Hensen N."/>
            <person name="Bonometti L."/>
            <person name="Westerberg I."/>
            <person name="Brannstrom I.O."/>
            <person name="Guillou S."/>
            <person name="Cros-Aarteil S."/>
            <person name="Calhoun S."/>
            <person name="Haridas S."/>
            <person name="Kuo A."/>
            <person name="Mondo S."/>
            <person name="Pangilinan J."/>
            <person name="Riley R."/>
            <person name="LaButti K."/>
            <person name="Andreopoulos B."/>
            <person name="Lipzen A."/>
            <person name="Chen C."/>
            <person name="Yanf M."/>
            <person name="Daum C."/>
            <person name="Ng V."/>
            <person name="Clum A."/>
            <person name="Steindorff A."/>
            <person name="Ohm R."/>
            <person name="Martin F."/>
            <person name="Silar P."/>
            <person name="Natvig D."/>
            <person name="Lalanne C."/>
            <person name="Gautier V."/>
            <person name="Ament-velasquez S.L."/>
            <person name="Kruys A."/>
            <person name="Hutchinson M.I."/>
            <person name="Powell A.J."/>
            <person name="Barry K."/>
            <person name="Miller A.N."/>
            <person name="Grigoriev I.V."/>
            <person name="Debuchy R."/>
            <person name="Gladieux P."/>
            <person name="Thoren M.H."/>
            <person name="Johannesson H."/>
        </authorList>
    </citation>
    <scope>NUCLEOTIDE SEQUENCE</scope>
    <source>
        <strain evidence="7">SMH3187-1</strain>
    </source>
</reference>
<dbReference type="Gene3D" id="3.30.60.90">
    <property type="match status" value="4"/>
</dbReference>
<dbReference type="AlphaFoldDB" id="A0AA40FBD2"/>